<gene>
    <name evidence="1" type="ORF">B0I32_106312</name>
</gene>
<evidence type="ECO:0000313" key="2">
    <source>
        <dbReference type="Proteomes" id="UP000238312"/>
    </source>
</evidence>
<organism evidence="1 2">
    <name type="scientific">Nonomuraea fuscirosea</name>
    <dbReference type="NCBI Taxonomy" id="1291556"/>
    <lineage>
        <taxon>Bacteria</taxon>
        <taxon>Bacillati</taxon>
        <taxon>Actinomycetota</taxon>
        <taxon>Actinomycetes</taxon>
        <taxon>Streptosporangiales</taxon>
        <taxon>Streptosporangiaceae</taxon>
        <taxon>Nonomuraea</taxon>
    </lineage>
</organism>
<proteinExistence type="predicted"/>
<evidence type="ECO:0000313" key="1">
    <source>
        <dbReference type="EMBL" id="PRX66176.1"/>
    </source>
</evidence>
<dbReference type="Pfam" id="PF03692">
    <property type="entry name" value="CxxCxxCC"/>
    <property type="match status" value="1"/>
</dbReference>
<protein>
    <submittedName>
        <fullName evidence="1">Putative zinc-or iron-chelating protein</fullName>
    </submittedName>
</protein>
<dbReference type="Proteomes" id="UP000238312">
    <property type="component" value="Unassembled WGS sequence"/>
</dbReference>
<dbReference type="AlphaFoldDB" id="A0A2T0N2K5"/>
<comment type="caution">
    <text evidence="1">The sequence shown here is derived from an EMBL/GenBank/DDBJ whole genome shotgun (WGS) entry which is preliminary data.</text>
</comment>
<name>A0A2T0N2K5_9ACTN</name>
<accession>A0A2T0N2K5</accession>
<dbReference type="InterPro" id="IPR005358">
    <property type="entry name" value="Puta_zinc/iron-chelating_dom"/>
</dbReference>
<keyword evidence="2" id="KW-1185">Reference proteome</keyword>
<dbReference type="RefSeq" id="WP_106239819.1">
    <property type="nucleotide sequence ID" value="NZ_PVNG01000006.1"/>
</dbReference>
<dbReference type="OrthoDB" id="9779822at2"/>
<dbReference type="EMBL" id="PVNG01000006">
    <property type="protein sequence ID" value="PRX66176.1"/>
    <property type="molecule type" value="Genomic_DNA"/>
</dbReference>
<sequence length="108" mass="11685">MGCKGLCQEHCTSIAGGRREAQRMAEAGFPLPTSVGALMRERVSRVTEAEPCAALGDDGRCRAYELRPLICRLWGAAEGMPCEHGCVPEGGRLSDADAQLLIKRSRRI</sequence>
<reference evidence="1 2" key="1">
    <citation type="submission" date="2018-03" db="EMBL/GenBank/DDBJ databases">
        <title>Genomic Encyclopedia of Type Strains, Phase III (KMG-III): the genomes of soil and plant-associated and newly described type strains.</title>
        <authorList>
            <person name="Whitman W."/>
        </authorList>
    </citation>
    <scope>NUCLEOTIDE SEQUENCE [LARGE SCALE GENOMIC DNA]</scope>
    <source>
        <strain evidence="1 2">CGMCC 4.7104</strain>
    </source>
</reference>